<dbReference type="InterPro" id="IPR007896">
    <property type="entry name" value="BTP_bacteria"/>
</dbReference>
<keyword evidence="4" id="KW-1185">Reference proteome</keyword>
<proteinExistence type="predicted"/>
<feature type="transmembrane region" description="Helical" evidence="1">
    <location>
        <begin position="106"/>
        <end position="128"/>
    </location>
</feature>
<evidence type="ECO:0000259" key="2">
    <source>
        <dbReference type="Pfam" id="PF05232"/>
    </source>
</evidence>
<dbReference type="EMBL" id="CP053418">
    <property type="protein sequence ID" value="QJW83377.1"/>
    <property type="molecule type" value="Genomic_DNA"/>
</dbReference>
<accession>A0ABX6P125</accession>
<feature type="domain" description="Chlorhexidine efflux transporter" evidence="2">
    <location>
        <begin position="71"/>
        <end position="133"/>
    </location>
</feature>
<keyword evidence="1" id="KW-1133">Transmembrane helix</keyword>
<feature type="domain" description="Chlorhexidine efflux transporter" evidence="2">
    <location>
        <begin position="3"/>
        <end position="65"/>
    </location>
</feature>
<name>A0ABX6P125_9BURK</name>
<keyword evidence="1" id="KW-0472">Membrane</keyword>
<keyword evidence="1" id="KW-0812">Transmembrane</keyword>
<gene>
    <name evidence="3" type="ORF">HK414_01685</name>
</gene>
<dbReference type="NCBIfam" id="NF033664">
    <property type="entry name" value="PACE_transport"/>
    <property type="match status" value="1"/>
</dbReference>
<organism evidence="3 4">
    <name type="scientific">Ramlibacter terrae</name>
    <dbReference type="NCBI Taxonomy" id="2732511"/>
    <lineage>
        <taxon>Bacteria</taxon>
        <taxon>Pseudomonadati</taxon>
        <taxon>Pseudomonadota</taxon>
        <taxon>Betaproteobacteria</taxon>
        <taxon>Burkholderiales</taxon>
        <taxon>Comamonadaceae</taxon>
        <taxon>Ramlibacter</taxon>
    </lineage>
</organism>
<feature type="transmembrane region" description="Helical" evidence="1">
    <location>
        <begin position="7"/>
        <end position="29"/>
    </location>
</feature>
<feature type="transmembrane region" description="Helical" evidence="1">
    <location>
        <begin position="35"/>
        <end position="59"/>
    </location>
</feature>
<dbReference type="Proteomes" id="UP000500826">
    <property type="component" value="Chromosome"/>
</dbReference>
<sequence length="141" mass="15635">MQGIKRKIVYVVSFELIAIVLASTLLRLFSDSPVTTAGITAAVSSAIAMAWNWVYNLLFEAWEARQARKGRSLLRRAVHAIGFEAGLVLMLVPLFAWLLGVDLLTAALLNAMMIVFFPVYAFVFNLLFDRVFGLPLSAQAR</sequence>
<evidence type="ECO:0000313" key="4">
    <source>
        <dbReference type="Proteomes" id="UP000500826"/>
    </source>
</evidence>
<reference evidence="3 4" key="2">
    <citation type="submission" date="2020-05" db="EMBL/GenBank/DDBJ databases">
        <authorList>
            <person name="Khan S.A."/>
            <person name="Jeon C.O."/>
            <person name="Chun B.H."/>
        </authorList>
    </citation>
    <scope>NUCLEOTIDE SEQUENCE [LARGE SCALE GENOMIC DNA]</scope>
    <source>
        <strain evidence="3 4">H242</strain>
    </source>
</reference>
<reference evidence="3 4" key="1">
    <citation type="submission" date="2020-05" db="EMBL/GenBank/DDBJ databases">
        <title>Ramlibacter rhizophilus sp. nov., isolated from rhizosphere soil of national flower Mugunghwa from South Korea.</title>
        <authorList>
            <person name="Zheng-Fei Y."/>
            <person name="Huan T."/>
        </authorList>
    </citation>
    <scope>NUCLEOTIDE SEQUENCE [LARGE SCALE GENOMIC DNA]</scope>
    <source>
        <strain evidence="3 4">H242</strain>
    </source>
</reference>
<feature type="transmembrane region" description="Helical" evidence="1">
    <location>
        <begin position="80"/>
        <end position="100"/>
    </location>
</feature>
<dbReference type="Pfam" id="PF05232">
    <property type="entry name" value="BTP"/>
    <property type="match status" value="2"/>
</dbReference>
<dbReference type="InterPro" id="IPR058208">
    <property type="entry name" value="PACE"/>
</dbReference>
<evidence type="ECO:0000313" key="3">
    <source>
        <dbReference type="EMBL" id="QJW83377.1"/>
    </source>
</evidence>
<protein>
    <submittedName>
        <fullName evidence="3">PACE efflux transporter</fullName>
    </submittedName>
</protein>
<evidence type="ECO:0000256" key="1">
    <source>
        <dbReference type="SAM" id="Phobius"/>
    </source>
</evidence>